<feature type="region of interest" description="Disordered" evidence="1">
    <location>
        <begin position="496"/>
        <end position="515"/>
    </location>
</feature>
<comment type="caution">
    <text evidence="3">The sequence shown here is derived from an EMBL/GenBank/DDBJ whole genome shotgun (WGS) entry which is preliminary data.</text>
</comment>
<keyword evidence="4" id="KW-1185">Reference proteome</keyword>
<dbReference type="InterPro" id="IPR011948">
    <property type="entry name" value="Dullard_phosphatase"/>
</dbReference>
<feature type="domain" description="FCP1 homology" evidence="2">
    <location>
        <begin position="243"/>
        <end position="407"/>
    </location>
</feature>
<feature type="compositionally biased region" description="Basic residues" evidence="1">
    <location>
        <begin position="830"/>
        <end position="842"/>
    </location>
</feature>
<dbReference type="GO" id="GO:0016791">
    <property type="term" value="F:phosphatase activity"/>
    <property type="evidence" value="ECO:0007669"/>
    <property type="project" value="InterPro"/>
</dbReference>
<dbReference type="InterPro" id="IPR036412">
    <property type="entry name" value="HAD-like_sf"/>
</dbReference>
<evidence type="ECO:0000256" key="1">
    <source>
        <dbReference type="SAM" id="MobiDB-lite"/>
    </source>
</evidence>
<dbReference type="CDD" id="cd07521">
    <property type="entry name" value="HAD_FCP1-like"/>
    <property type="match status" value="1"/>
</dbReference>
<organism evidence="3 4">
    <name type="scientific">Euplotes crassus</name>
    <dbReference type="NCBI Taxonomy" id="5936"/>
    <lineage>
        <taxon>Eukaryota</taxon>
        <taxon>Sar</taxon>
        <taxon>Alveolata</taxon>
        <taxon>Ciliophora</taxon>
        <taxon>Intramacronucleata</taxon>
        <taxon>Spirotrichea</taxon>
        <taxon>Hypotrichia</taxon>
        <taxon>Euplotida</taxon>
        <taxon>Euplotidae</taxon>
        <taxon>Moneuplotes</taxon>
    </lineage>
</organism>
<dbReference type="SMART" id="SM00577">
    <property type="entry name" value="CPDc"/>
    <property type="match status" value="1"/>
</dbReference>
<feature type="compositionally biased region" description="Polar residues" evidence="1">
    <location>
        <begin position="748"/>
        <end position="758"/>
    </location>
</feature>
<evidence type="ECO:0000313" key="3">
    <source>
        <dbReference type="EMBL" id="CAI2360462.1"/>
    </source>
</evidence>
<dbReference type="InterPro" id="IPR004274">
    <property type="entry name" value="FCP1_dom"/>
</dbReference>
<dbReference type="NCBIfam" id="TIGR02251">
    <property type="entry name" value="HIF-SF_euk"/>
    <property type="match status" value="1"/>
</dbReference>
<accession>A0AAD1U1G6</accession>
<dbReference type="PANTHER" id="PTHR12210">
    <property type="entry name" value="DULLARD PROTEIN PHOSPHATASE"/>
    <property type="match status" value="1"/>
</dbReference>
<name>A0AAD1U1G6_EUPCR</name>
<dbReference type="Gene3D" id="3.40.50.1000">
    <property type="entry name" value="HAD superfamily/HAD-like"/>
    <property type="match status" value="1"/>
</dbReference>
<dbReference type="InterPro" id="IPR023214">
    <property type="entry name" value="HAD_sf"/>
</dbReference>
<feature type="compositionally biased region" description="Polar residues" evidence="1">
    <location>
        <begin position="707"/>
        <end position="718"/>
    </location>
</feature>
<dbReference type="Pfam" id="PF03031">
    <property type="entry name" value="NIF"/>
    <property type="match status" value="1"/>
</dbReference>
<feature type="compositionally biased region" description="Polar residues" evidence="1">
    <location>
        <begin position="124"/>
        <end position="146"/>
    </location>
</feature>
<evidence type="ECO:0000259" key="2">
    <source>
        <dbReference type="PROSITE" id="PS50969"/>
    </source>
</evidence>
<feature type="region of interest" description="Disordered" evidence="1">
    <location>
        <begin position="601"/>
        <end position="623"/>
    </location>
</feature>
<feature type="region of interest" description="Disordered" evidence="1">
    <location>
        <begin position="678"/>
        <end position="842"/>
    </location>
</feature>
<dbReference type="AlphaFoldDB" id="A0AAD1U1G6"/>
<dbReference type="Proteomes" id="UP001295684">
    <property type="component" value="Unassembled WGS sequence"/>
</dbReference>
<feature type="compositionally biased region" description="Basic and acidic residues" evidence="1">
    <location>
        <begin position="773"/>
        <end position="797"/>
    </location>
</feature>
<gene>
    <name evidence="3" type="ORF">ECRASSUSDP1_LOCUS1766</name>
</gene>
<reference evidence="3" key="1">
    <citation type="submission" date="2023-07" db="EMBL/GenBank/DDBJ databases">
        <authorList>
            <consortium name="AG Swart"/>
            <person name="Singh M."/>
            <person name="Singh A."/>
            <person name="Seah K."/>
            <person name="Emmerich C."/>
        </authorList>
    </citation>
    <scope>NUCLEOTIDE SEQUENCE</scope>
    <source>
        <strain evidence="3">DP1</strain>
    </source>
</reference>
<feature type="region of interest" description="Disordered" evidence="1">
    <location>
        <begin position="117"/>
        <end position="146"/>
    </location>
</feature>
<proteinExistence type="predicted"/>
<dbReference type="PROSITE" id="PS50969">
    <property type="entry name" value="FCP1"/>
    <property type="match status" value="1"/>
</dbReference>
<dbReference type="InterPro" id="IPR050365">
    <property type="entry name" value="TIM50"/>
</dbReference>
<sequence length="857" mass="97190">MQRRQSSTAFINCLCQCEELTNRKIRRQCSLPGRNTKITKETQEMEEDIGQILGYNKNIECLPICSLDKVAINCICKSKELSKEAISNHNCGKESQNDSEDILDNDLNQNLAEDTSAIVKPEEVSQNPTEKDAQSNVVEPQSNEANDNLGDYITQVVTDIGSPLIGPDLVNKFSEASRSRFKSGSRTQHCKMASVSNPDGVSCEEYSQFALHAIKYLSYLKDYPAPALDELSDLGKMVDFTPTQPGRKLVVFDLDETLVHCIFNDPDIHDADVFLDIKMPNGRTANTGFNIRPYWQELMDGIKKHWDIVVFTASCKNYADAILDYMDPDNEYFERRLYRETCYKTEDGVYIKDLRVFKEWALEDVILVDNAVYSFGFQLDNGIPIFPYIQGKDDMQLLHLKEYLQFLEEAPSIKDIAKTFRMSSLCKDIDELLPIYDPQNQEDDECMGVLLKKMMNNKDFIDKANQSPSFENGQFSYQNRPSCPEVTLDEESKKLSPAIDSDDFPRSHSNNIGKVDPYEFNEAEDLDNIILSNLDDNLLDETTSKKKKRNRLTMLRKNVSVIYSKEKKLDGTDELTYSAADGSSNTDSHKKVGTPQIISKKTKKRRKLKNLKNSKGGSSTVTEHVKLDEAAPCKQISLFKKAPNYDMDEDRSFSESPPPKDRVVSCFASKGEPYVFKRDDQFSKSDQFHSKRNSSPLGDDAEDCLIKSSTKPFQKRTNSNSSCSSEFERSEGDNIGSTDTTSKKTKSCYTISEGTPNDQVKGVSYTVSPSGDTIKEASKDEECSPDIRRDESRRDSYSEELAGLRAFFGHDQTPSAKRNSNANPKDKSKFCGKLKRKSKHKKHKLTLQKCEYREDDF</sequence>
<feature type="compositionally biased region" description="Basic and acidic residues" evidence="1">
    <location>
        <begin position="678"/>
        <end position="689"/>
    </location>
</feature>
<feature type="compositionally biased region" description="Basic residues" evidence="1">
    <location>
        <begin position="601"/>
        <end position="612"/>
    </location>
</feature>
<protein>
    <recommendedName>
        <fullName evidence="2">FCP1 homology domain-containing protein</fullName>
    </recommendedName>
</protein>
<feature type="compositionally biased region" description="Polar residues" evidence="1">
    <location>
        <begin position="812"/>
        <end position="823"/>
    </location>
</feature>
<dbReference type="EMBL" id="CAMPGE010001660">
    <property type="protein sequence ID" value="CAI2360462.1"/>
    <property type="molecule type" value="Genomic_DNA"/>
</dbReference>
<evidence type="ECO:0000313" key="4">
    <source>
        <dbReference type="Proteomes" id="UP001295684"/>
    </source>
</evidence>
<dbReference type="SUPFAM" id="SSF56784">
    <property type="entry name" value="HAD-like"/>
    <property type="match status" value="1"/>
</dbReference>